<accession>A0A7I8DEG6</accession>
<proteinExistence type="predicted"/>
<evidence type="ECO:0000313" key="1">
    <source>
        <dbReference type="EMBL" id="BCJ88598.1"/>
    </source>
</evidence>
<sequence length="120" mass="12876">MRIFKRLLLYASLLALTVTMIGVGFQTAERGMQALVGTGGPPQSVYLDANRQAVQVTVLGKQVVSAPGTLGDRWSRQFEAAKLQVGSSFEQASVGMGHTLQTVSAELIRWVTAVVDKIAK</sequence>
<dbReference type="InterPro" id="IPR020534">
    <property type="entry name" value="Uncharacterised_YqxA"/>
</dbReference>
<reference evidence="1 2" key="1">
    <citation type="submission" date="2020-08" db="EMBL/GenBank/DDBJ databases">
        <title>Complete Genome Sequence of Effusibacillus dendaii Strain skT53, Isolated from Farmland soil.</title>
        <authorList>
            <person name="Konishi T."/>
            <person name="Kawasaki H."/>
        </authorList>
    </citation>
    <scope>NUCLEOTIDE SEQUENCE [LARGE SCALE GENOMIC DNA]</scope>
    <source>
        <strain evidence="2">skT53</strain>
    </source>
</reference>
<dbReference type="Proteomes" id="UP000593802">
    <property type="component" value="Chromosome"/>
</dbReference>
<protein>
    <submittedName>
        <fullName evidence="1">Uncharacterized protein</fullName>
    </submittedName>
</protein>
<evidence type="ECO:0000313" key="2">
    <source>
        <dbReference type="Proteomes" id="UP000593802"/>
    </source>
</evidence>
<dbReference type="EMBL" id="AP023366">
    <property type="protein sequence ID" value="BCJ88598.1"/>
    <property type="molecule type" value="Genomic_DNA"/>
</dbReference>
<gene>
    <name evidence="1" type="ORF">skT53_35830</name>
</gene>
<organism evidence="1 2">
    <name type="scientific">Effusibacillus dendaii</name>
    <dbReference type="NCBI Taxonomy" id="2743772"/>
    <lineage>
        <taxon>Bacteria</taxon>
        <taxon>Bacillati</taxon>
        <taxon>Bacillota</taxon>
        <taxon>Bacilli</taxon>
        <taxon>Bacillales</taxon>
        <taxon>Alicyclobacillaceae</taxon>
        <taxon>Effusibacillus</taxon>
    </lineage>
</organism>
<dbReference type="KEGG" id="eff:skT53_35830"/>
<name>A0A7I8DEG6_9BACL</name>
<dbReference type="Pfam" id="PF12438">
    <property type="entry name" value="DUF3679"/>
    <property type="match status" value="1"/>
</dbReference>
<dbReference type="AlphaFoldDB" id="A0A7I8DEG6"/>
<dbReference type="RefSeq" id="WP_200759180.1">
    <property type="nucleotide sequence ID" value="NZ_AP023366.1"/>
</dbReference>
<keyword evidence="2" id="KW-1185">Reference proteome</keyword>